<evidence type="ECO:0000313" key="3">
    <source>
        <dbReference type="Proteomes" id="UP000565441"/>
    </source>
</evidence>
<feature type="region of interest" description="Disordered" evidence="1">
    <location>
        <begin position="152"/>
        <end position="181"/>
    </location>
</feature>
<dbReference type="OrthoDB" id="3345311at2759"/>
<accession>A0A8H5HRB6</accession>
<name>A0A8H5HRB6_9AGAR</name>
<gene>
    <name evidence="2" type="ORF">D9615_000548</name>
</gene>
<dbReference type="EMBL" id="JAACJP010000001">
    <property type="protein sequence ID" value="KAF5388015.1"/>
    <property type="molecule type" value="Genomic_DNA"/>
</dbReference>
<reference evidence="2 3" key="1">
    <citation type="journal article" date="2020" name="ISME J.">
        <title>Uncovering the hidden diversity of litter-decomposition mechanisms in mushroom-forming fungi.</title>
        <authorList>
            <person name="Floudas D."/>
            <person name="Bentzer J."/>
            <person name="Ahren D."/>
            <person name="Johansson T."/>
            <person name="Persson P."/>
            <person name="Tunlid A."/>
        </authorList>
    </citation>
    <scope>NUCLEOTIDE SEQUENCE [LARGE SCALE GENOMIC DNA]</scope>
    <source>
        <strain evidence="2 3">CBS 661.87</strain>
    </source>
</reference>
<sequence length="198" mass="22712">MSSGPVFNKSLSLSYLGLPNDYTPSPETEPITFLTKHLTQLPPHLLLHFSYITSAKERTVLPAIRNRRLRYVNGNPPDLRFEVARSEWPTLWQGRERWGLREGAEEKAWAESDFLGGSTKHVGKLGGLLGEYEEEREAERIRMLRRERAAAQRFIPEEDESSDEEPTIMDEESSEEAKASFERSIRERLIYGSLEASC</sequence>
<dbReference type="AlphaFoldDB" id="A0A8H5HRB6"/>
<dbReference type="Proteomes" id="UP000565441">
    <property type="component" value="Unassembled WGS sequence"/>
</dbReference>
<proteinExistence type="predicted"/>
<organism evidence="2 3">
    <name type="scientific">Tricholomella constricta</name>
    <dbReference type="NCBI Taxonomy" id="117010"/>
    <lineage>
        <taxon>Eukaryota</taxon>
        <taxon>Fungi</taxon>
        <taxon>Dikarya</taxon>
        <taxon>Basidiomycota</taxon>
        <taxon>Agaricomycotina</taxon>
        <taxon>Agaricomycetes</taxon>
        <taxon>Agaricomycetidae</taxon>
        <taxon>Agaricales</taxon>
        <taxon>Tricholomatineae</taxon>
        <taxon>Lyophyllaceae</taxon>
        <taxon>Tricholomella</taxon>
    </lineage>
</organism>
<keyword evidence="3" id="KW-1185">Reference proteome</keyword>
<evidence type="ECO:0000313" key="2">
    <source>
        <dbReference type="EMBL" id="KAF5388015.1"/>
    </source>
</evidence>
<protein>
    <submittedName>
        <fullName evidence="2">Uncharacterized protein</fullName>
    </submittedName>
</protein>
<evidence type="ECO:0000256" key="1">
    <source>
        <dbReference type="SAM" id="MobiDB-lite"/>
    </source>
</evidence>
<feature type="compositionally biased region" description="Acidic residues" evidence="1">
    <location>
        <begin position="157"/>
        <end position="174"/>
    </location>
</feature>
<comment type="caution">
    <text evidence="2">The sequence shown here is derived from an EMBL/GenBank/DDBJ whole genome shotgun (WGS) entry which is preliminary data.</text>
</comment>